<dbReference type="OrthoDB" id="1621678at2759"/>
<dbReference type="Gene3D" id="3.20.20.60">
    <property type="entry name" value="Phosphoenolpyruvate-binding domains"/>
    <property type="match status" value="1"/>
</dbReference>
<keyword evidence="5" id="KW-0670">Pyruvate</keyword>
<dbReference type="InterPro" id="IPR040442">
    <property type="entry name" value="Pyrv_kinase-like_dom_sf"/>
</dbReference>
<organism evidence="5 6">
    <name type="scientific">Aspergillus avenaceus</name>
    <dbReference type="NCBI Taxonomy" id="36643"/>
    <lineage>
        <taxon>Eukaryota</taxon>
        <taxon>Fungi</taxon>
        <taxon>Dikarya</taxon>
        <taxon>Ascomycota</taxon>
        <taxon>Pezizomycotina</taxon>
        <taxon>Eurotiomycetes</taxon>
        <taxon>Eurotiomycetidae</taxon>
        <taxon>Eurotiales</taxon>
        <taxon>Aspergillaceae</taxon>
        <taxon>Aspergillus</taxon>
        <taxon>Aspergillus subgen. Circumdati</taxon>
    </lineage>
</organism>
<gene>
    <name evidence="5" type="ORF">BDV25DRAFT_149615</name>
</gene>
<sequence length="273" mass="28989">MSLTTALGSSFQRQSTAYGFWLTVPSAPVARTFLRAAVAGPVEPFSWVLVDAEHGLIADQHYYDLTTAIASEGASPIIRVPWAEEWMIKRALDSGAHGILTPMCHSAEDARKIVQYSKYPPVGSRGYGPMYAPHALPGVQAGPQYDDNADKGLMVMVQIESRSGVENVEEIANVDGLDVLLIGPFDLAKQMGVVRGGEEHEAAIQRILKACKSAGKKAAIFCTDGAQAHSRAQQGFDMVSVITDLGAMGEAIVNALGAAQGKSSGNGKPRDGY</sequence>
<dbReference type="GO" id="GO:0005737">
    <property type="term" value="C:cytoplasm"/>
    <property type="evidence" value="ECO:0007669"/>
    <property type="project" value="TreeGrafter"/>
</dbReference>
<dbReference type="Pfam" id="PF03328">
    <property type="entry name" value="HpcH_HpaI"/>
    <property type="match status" value="1"/>
</dbReference>
<reference evidence="5 6" key="1">
    <citation type="submission" date="2019-04" db="EMBL/GenBank/DDBJ databases">
        <title>Friends and foes A comparative genomics study of 23 Aspergillus species from section Flavi.</title>
        <authorList>
            <consortium name="DOE Joint Genome Institute"/>
            <person name="Kjaerbolling I."/>
            <person name="Vesth T."/>
            <person name="Frisvad J.C."/>
            <person name="Nybo J.L."/>
            <person name="Theobald S."/>
            <person name="Kildgaard S."/>
            <person name="Isbrandt T."/>
            <person name="Kuo A."/>
            <person name="Sato A."/>
            <person name="Lyhne E.K."/>
            <person name="Kogle M.E."/>
            <person name="Wiebenga A."/>
            <person name="Kun R.S."/>
            <person name="Lubbers R.J."/>
            <person name="Makela M.R."/>
            <person name="Barry K."/>
            <person name="Chovatia M."/>
            <person name="Clum A."/>
            <person name="Daum C."/>
            <person name="Haridas S."/>
            <person name="He G."/>
            <person name="LaButti K."/>
            <person name="Lipzen A."/>
            <person name="Mondo S."/>
            <person name="Riley R."/>
            <person name="Salamov A."/>
            <person name="Simmons B.A."/>
            <person name="Magnuson J.K."/>
            <person name="Henrissat B."/>
            <person name="Mortensen U.H."/>
            <person name="Larsen T.O."/>
            <person name="Devries R.P."/>
            <person name="Grigoriev I.V."/>
            <person name="Machida M."/>
            <person name="Baker S.E."/>
            <person name="Andersen M.R."/>
        </authorList>
    </citation>
    <scope>NUCLEOTIDE SEQUENCE [LARGE SCALE GENOMIC DNA]</scope>
    <source>
        <strain evidence="5 6">IBT 18842</strain>
    </source>
</reference>
<comment type="similarity">
    <text evidence="1">Belongs to the HpcH/HpaI aldolase family.</text>
</comment>
<dbReference type="PANTHER" id="PTHR30502">
    <property type="entry name" value="2-KETO-3-DEOXY-L-RHAMNONATE ALDOLASE"/>
    <property type="match status" value="1"/>
</dbReference>
<feature type="domain" description="HpcH/HpaI aldolase/citrate lyase" evidence="4">
    <location>
        <begin position="44"/>
        <end position="246"/>
    </location>
</feature>
<dbReference type="Proteomes" id="UP000325780">
    <property type="component" value="Unassembled WGS sequence"/>
</dbReference>
<dbReference type="GO" id="GO:0046872">
    <property type="term" value="F:metal ion binding"/>
    <property type="evidence" value="ECO:0007669"/>
    <property type="project" value="UniProtKB-KW"/>
</dbReference>
<protein>
    <submittedName>
        <fullName evidence="5">Pyruvate/Phosphoenolpyruvate kinase-like domain-containing protein</fullName>
    </submittedName>
</protein>
<evidence type="ECO:0000259" key="4">
    <source>
        <dbReference type="Pfam" id="PF03328"/>
    </source>
</evidence>
<dbReference type="InterPro" id="IPR005000">
    <property type="entry name" value="Aldolase/citrate-lyase_domain"/>
</dbReference>
<keyword evidence="5" id="KW-0808">Transferase</keyword>
<dbReference type="SUPFAM" id="SSF51621">
    <property type="entry name" value="Phosphoenolpyruvate/pyruvate domain"/>
    <property type="match status" value="1"/>
</dbReference>
<dbReference type="InterPro" id="IPR050251">
    <property type="entry name" value="HpcH-HpaI_aldolase"/>
</dbReference>
<name>A0A5N6U437_ASPAV</name>
<dbReference type="GO" id="GO:0016832">
    <property type="term" value="F:aldehyde-lyase activity"/>
    <property type="evidence" value="ECO:0007669"/>
    <property type="project" value="TreeGrafter"/>
</dbReference>
<dbReference type="PANTHER" id="PTHR30502:SF0">
    <property type="entry name" value="PHOSPHOENOLPYRUVATE CARBOXYLASE FAMILY PROTEIN"/>
    <property type="match status" value="1"/>
</dbReference>
<evidence type="ECO:0000256" key="1">
    <source>
        <dbReference type="ARBA" id="ARBA00005568"/>
    </source>
</evidence>
<dbReference type="AlphaFoldDB" id="A0A5N6U437"/>
<accession>A0A5N6U437</accession>
<keyword evidence="3" id="KW-0456">Lyase</keyword>
<evidence type="ECO:0000313" key="5">
    <source>
        <dbReference type="EMBL" id="KAE8153356.1"/>
    </source>
</evidence>
<keyword evidence="5" id="KW-0418">Kinase</keyword>
<evidence type="ECO:0000313" key="6">
    <source>
        <dbReference type="Proteomes" id="UP000325780"/>
    </source>
</evidence>
<proteinExistence type="inferred from homology"/>
<dbReference type="EMBL" id="ML742040">
    <property type="protein sequence ID" value="KAE8153356.1"/>
    <property type="molecule type" value="Genomic_DNA"/>
</dbReference>
<evidence type="ECO:0000256" key="3">
    <source>
        <dbReference type="ARBA" id="ARBA00023239"/>
    </source>
</evidence>
<keyword evidence="6" id="KW-1185">Reference proteome</keyword>
<keyword evidence="2" id="KW-0479">Metal-binding</keyword>
<dbReference type="InterPro" id="IPR015813">
    <property type="entry name" value="Pyrv/PenolPyrv_kinase-like_dom"/>
</dbReference>
<dbReference type="GO" id="GO:0016301">
    <property type="term" value="F:kinase activity"/>
    <property type="evidence" value="ECO:0007669"/>
    <property type="project" value="UniProtKB-KW"/>
</dbReference>
<evidence type="ECO:0000256" key="2">
    <source>
        <dbReference type="ARBA" id="ARBA00022723"/>
    </source>
</evidence>